<feature type="transmembrane region" description="Helical" evidence="2">
    <location>
        <begin position="517"/>
        <end position="543"/>
    </location>
</feature>
<keyword evidence="2" id="KW-0472">Membrane</keyword>
<accession>A0AAD9EF16</accession>
<feature type="transmembrane region" description="Helical" evidence="2">
    <location>
        <begin position="477"/>
        <end position="497"/>
    </location>
</feature>
<evidence type="ECO:0000313" key="4">
    <source>
        <dbReference type="Proteomes" id="UP001243330"/>
    </source>
</evidence>
<gene>
    <name evidence="3" type="ORF">CCHR01_08475</name>
</gene>
<sequence>MIGALRLAFSSLLGTSMGSRRIMGKIESRPRGIIFPNSPYQKHISILAMTTIRTTRPPRKQLGSMMESLALGDATNVDVSTSSDTFSRRIYAAIGRTDILKAGPARRASCRGSPTMANIDQDLWVPGNLTWDQLNFHNNCTAWGQWLGALVQPDPWDPSSTRGMSMELSMILFLNSIPESSSNYTSLTTWYADVSSFFAYNMMHTPIPNATSPKYYQFSQRFNDTILWGPKEKCEADFCKAVGYTGSQDLCGIGVVVSYFLEALLGTIYLIAFTVHQSIRYFSRNTYKKKRQAGQPQTISERILDSFRGSLDMFLSGAMLIAVAMLGAALYSSITNKEEREKVNPDLPSGEAVYEMALSLIASNFSVFPVMLLYALVKHDGHRKWLHRAVLFILWGLSASVVYMAPRAEVDYAERKSGHANFDCDQRGSQYWHVVKATQFLVIGLPLLWLIITIFLTTGFKIPGLVDKPWVKTWRSIWRLLIAWINLFLMWGILAYFTHFRQKIIDAAGGLDKNDKWTFGQVLALAAWVPVVAELFYILAFGLEDSLSGHMPSDYHASLVGNTVQVDPSQERPLLHRDSTYDMRHASVYSQASMYDLKQTSTNASSATTLASPPASTPSTQMAWHDPNYQPFQQQHTTNAQRHQSWDPYYHTGW</sequence>
<feature type="compositionally biased region" description="Low complexity" evidence="1">
    <location>
        <begin position="605"/>
        <end position="620"/>
    </location>
</feature>
<feature type="transmembrane region" description="Helical" evidence="2">
    <location>
        <begin position="313"/>
        <end position="334"/>
    </location>
</feature>
<dbReference type="AlphaFoldDB" id="A0AAD9EF16"/>
<protein>
    <recommendedName>
        <fullName evidence="5">C6 zinc finger domain containing protein</fullName>
    </recommendedName>
</protein>
<organism evidence="3 4">
    <name type="scientific">Colletotrichum chrysophilum</name>
    <dbReference type="NCBI Taxonomy" id="1836956"/>
    <lineage>
        <taxon>Eukaryota</taxon>
        <taxon>Fungi</taxon>
        <taxon>Dikarya</taxon>
        <taxon>Ascomycota</taxon>
        <taxon>Pezizomycotina</taxon>
        <taxon>Sordariomycetes</taxon>
        <taxon>Hypocreomycetidae</taxon>
        <taxon>Glomerellales</taxon>
        <taxon>Glomerellaceae</taxon>
        <taxon>Colletotrichum</taxon>
        <taxon>Colletotrichum gloeosporioides species complex</taxon>
    </lineage>
</organism>
<feature type="transmembrane region" description="Helical" evidence="2">
    <location>
        <begin position="354"/>
        <end position="377"/>
    </location>
</feature>
<name>A0AAD9EF16_9PEZI</name>
<proteinExistence type="predicted"/>
<keyword evidence="4" id="KW-1185">Reference proteome</keyword>
<feature type="transmembrane region" description="Helical" evidence="2">
    <location>
        <begin position="259"/>
        <end position="282"/>
    </location>
</feature>
<keyword evidence="2" id="KW-0812">Transmembrane</keyword>
<evidence type="ECO:0000256" key="2">
    <source>
        <dbReference type="SAM" id="Phobius"/>
    </source>
</evidence>
<dbReference type="Proteomes" id="UP001243330">
    <property type="component" value="Unassembled WGS sequence"/>
</dbReference>
<feature type="region of interest" description="Disordered" evidence="1">
    <location>
        <begin position="605"/>
        <end position="627"/>
    </location>
</feature>
<dbReference type="EMBL" id="JAQOWY010000158">
    <property type="protein sequence ID" value="KAK1848909.1"/>
    <property type="molecule type" value="Genomic_DNA"/>
</dbReference>
<evidence type="ECO:0008006" key="5">
    <source>
        <dbReference type="Google" id="ProtNLM"/>
    </source>
</evidence>
<evidence type="ECO:0000256" key="1">
    <source>
        <dbReference type="SAM" id="MobiDB-lite"/>
    </source>
</evidence>
<feature type="transmembrane region" description="Helical" evidence="2">
    <location>
        <begin position="437"/>
        <end position="456"/>
    </location>
</feature>
<comment type="caution">
    <text evidence="3">The sequence shown here is derived from an EMBL/GenBank/DDBJ whole genome shotgun (WGS) entry which is preliminary data.</text>
</comment>
<evidence type="ECO:0000313" key="3">
    <source>
        <dbReference type="EMBL" id="KAK1848909.1"/>
    </source>
</evidence>
<reference evidence="3" key="1">
    <citation type="submission" date="2023-01" db="EMBL/GenBank/DDBJ databases">
        <title>Colletotrichum chrysophilum M932 genome sequence.</title>
        <authorList>
            <person name="Baroncelli R."/>
        </authorList>
    </citation>
    <scope>NUCLEOTIDE SEQUENCE</scope>
    <source>
        <strain evidence="3">M932</strain>
    </source>
</reference>
<keyword evidence="2" id="KW-1133">Transmembrane helix</keyword>